<organism evidence="2 3">
    <name type="scientific">Physocladia obscura</name>
    <dbReference type="NCBI Taxonomy" id="109957"/>
    <lineage>
        <taxon>Eukaryota</taxon>
        <taxon>Fungi</taxon>
        <taxon>Fungi incertae sedis</taxon>
        <taxon>Chytridiomycota</taxon>
        <taxon>Chytridiomycota incertae sedis</taxon>
        <taxon>Chytridiomycetes</taxon>
        <taxon>Chytridiales</taxon>
        <taxon>Chytriomycetaceae</taxon>
        <taxon>Physocladia</taxon>
    </lineage>
</organism>
<evidence type="ECO:0000313" key="3">
    <source>
        <dbReference type="Proteomes" id="UP001211907"/>
    </source>
</evidence>
<evidence type="ECO:0000256" key="1">
    <source>
        <dbReference type="SAM" id="Phobius"/>
    </source>
</evidence>
<gene>
    <name evidence="2" type="ORF">HK100_002130</name>
</gene>
<feature type="transmembrane region" description="Helical" evidence="1">
    <location>
        <begin position="47"/>
        <end position="69"/>
    </location>
</feature>
<dbReference type="AlphaFoldDB" id="A0AAD5SWS5"/>
<name>A0AAD5SWS5_9FUNG</name>
<feature type="transmembrane region" description="Helical" evidence="1">
    <location>
        <begin position="228"/>
        <end position="256"/>
    </location>
</feature>
<keyword evidence="3" id="KW-1185">Reference proteome</keyword>
<accession>A0AAD5SWS5</accession>
<dbReference type="Proteomes" id="UP001211907">
    <property type="component" value="Unassembled WGS sequence"/>
</dbReference>
<comment type="caution">
    <text evidence="2">The sequence shown here is derived from an EMBL/GenBank/DDBJ whole genome shotgun (WGS) entry which is preliminary data.</text>
</comment>
<keyword evidence="1" id="KW-0472">Membrane</keyword>
<proteinExistence type="predicted"/>
<evidence type="ECO:0000313" key="2">
    <source>
        <dbReference type="EMBL" id="KAJ3113006.1"/>
    </source>
</evidence>
<reference evidence="2" key="1">
    <citation type="submission" date="2020-05" db="EMBL/GenBank/DDBJ databases">
        <title>Phylogenomic resolution of chytrid fungi.</title>
        <authorList>
            <person name="Stajich J.E."/>
            <person name="Amses K."/>
            <person name="Simmons R."/>
            <person name="Seto K."/>
            <person name="Myers J."/>
            <person name="Bonds A."/>
            <person name="Quandt C.A."/>
            <person name="Barry K."/>
            <person name="Liu P."/>
            <person name="Grigoriev I."/>
            <person name="Longcore J.E."/>
            <person name="James T.Y."/>
        </authorList>
    </citation>
    <scope>NUCLEOTIDE SEQUENCE</scope>
    <source>
        <strain evidence="2">JEL0513</strain>
    </source>
</reference>
<dbReference type="EMBL" id="JADGJH010001483">
    <property type="protein sequence ID" value="KAJ3113006.1"/>
    <property type="molecule type" value="Genomic_DNA"/>
</dbReference>
<feature type="transmembrane region" description="Helical" evidence="1">
    <location>
        <begin position="163"/>
        <end position="181"/>
    </location>
</feature>
<keyword evidence="1" id="KW-0812">Transmembrane</keyword>
<keyword evidence="1" id="KW-1133">Transmembrane helix</keyword>
<feature type="transmembrane region" description="Helical" evidence="1">
    <location>
        <begin position="193"/>
        <end position="216"/>
    </location>
</feature>
<feature type="transmembrane region" description="Helical" evidence="1">
    <location>
        <begin position="81"/>
        <end position="100"/>
    </location>
</feature>
<protein>
    <submittedName>
        <fullName evidence="2">Uncharacterized protein</fullName>
    </submittedName>
</protein>
<sequence length="302" mass="33476">MSLNNITDEIYSKAAVSTCIISAGISFIASVNLIWSLCVNKSEKKTPAANITLIVGNLSMFLYSMSYIFSLGYNLYETPMMVIHGFTLASAECCYIYYSWARGGDIVRRLSKLVYNIMNRIFAVLLPTVVVLDLISIGIYLFFSLTDTIKLILLVQSTISETFFVAVDLTLVLHFIMYLKSIQIDGSRTRTEFILISQYGIISCSMAAVGFGTFGVGFITADSNLENILIAVSSVFLSLQLAVLVVMKLHISWVVVAEKIRRDKSSVNREVALRYSAVSENLRLSKQSESPQLESGVARLIV</sequence>
<feature type="transmembrane region" description="Helical" evidence="1">
    <location>
        <begin position="121"/>
        <end position="143"/>
    </location>
</feature>
<feature type="transmembrane region" description="Helical" evidence="1">
    <location>
        <begin position="14"/>
        <end position="35"/>
    </location>
</feature>